<protein>
    <submittedName>
        <fullName evidence="1">SRPBCC family protein</fullName>
    </submittedName>
</protein>
<name>A0ABV8TU80_9ACTN</name>
<dbReference type="SUPFAM" id="SSF55961">
    <property type="entry name" value="Bet v1-like"/>
    <property type="match status" value="1"/>
</dbReference>
<dbReference type="Gene3D" id="3.30.530.20">
    <property type="match status" value="1"/>
</dbReference>
<comment type="caution">
    <text evidence="1">The sequence shown here is derived from an EMBL/GenBank/DDBJ whole genome shotgun (WGS) entry which is preliminary data.</text>
</comment>
<accession>A0ABV8TU80</accession>
<reference evidence="2" key="1">
    <citation type="journal article" date="2019" name="Int. J. Syst. Evol. Microbiol.">
        <title>The Global Catalogue of Microorganisms (GCM) 10K type strain sequencing project: providing services to taxonomists for standard genome sequencing and annotation.</title>
        <authorList>
            <consortium name="The Broad Institute Genomics Platform"/>
            <consortium name="The Broad Institute Genome Sequencing Center for Infectious Disease"/>
            <person name="Wu L."/>
            <person name="Ma J."/>
        </authorList>
    </citation>
    <scope>NUCLEOTIDE SEQUENCE [LARGE SCALE GENOMIC DNA]</scope>
    <source>
        <strain evidence="2">IBRC-M 10908</strain>
    </source>
</reference>
<keyword evidence="2" id="KW-1185">Reference proteome</keyword>
<evidence type="ECO:0000313" key="2">
    <source>
        <dbReference type="Proteomes" id="UP001595823"/>
    </source>
</evidence>
<dbReference type="RefSeq" id="WP_380618074.1">
    <property type="nucleotide sequence ID" value="NZ_JBHSDK010000004.1"/>
</dbReference>
<dbReference type="CDD" id="cd07812">
    <property type="entry name" value="SRPBCC"/>
    <property type="match status" value="1"/>
</dbReference>
<sequence length="170" mass="19542">MRNVHTRVVHTPVDNLSDLLETLASADDKLWPTSDWWPIRLDDGLKVGSEGGHGPVRYEVVEYEPGRRVRFRFAPDFGLQGEHEFRVESEGHGARITHVMTGGMKGSMVVLWPLVVRWMHDALLEQLMDNAERHTTGEPAKPHRMSAWVRLWRRILVGRAAESDRHPARR</sequence>
<proteinExistence type="predicted"/>
<dbReference type="Pfam" id="PF10604">
    <property type="entry name" value="Polyketide_cyc2"/>
    <property type="match status" value="1"/>
</dbReference>
<evidence type="ECO:0000313" key="1">
    <source>
        <dbReference type="EMBL" id="MFC4334334.1"/>
    </source>
</evidence>
<gene>
    <name evidence="1" type="ORF">ACFPET_03885</name>
</gene>
<organism evidence="1 2">
    <name type="scientific">Salininema proteolyticum</name>
    <dbReference type="NCBI Taxonomy" id="1607685"/>
    <lineage>
        <taxon>Bacteria</taxon>
        <taxon>Bacillati</taxon>
        <taxon>Actinomycetota</taxon>
        <taxon>Actinomycetes</taxon>
        <taxon>Glycomycetales</taxon>
        <taxon>Glycomycetaceae</taxon>
        <taxon>Salininema</taxon>
    </lineage>
</organism>
<dbReference type="Proteomes" id="UP001595823">
    <property type="component" value="Unassembled WGS sequence"/>
</dbReference>
<dbReference type="InterPro" id="IPR023393">
    <property type="entry name" value="START-like_dom_sf"/>
</dbReference>
<dbReference type="InterPro" id="IPR019587">
    <property type="entry name" value="Polyketide_cyclase/dehydratase"/>
</dbReference>
<dbReference type="EMBL" id="JBHSDK010000004">
    <property type="protein sequence ID" value="MFC4334334.1"/>
    <property type="molecule type" value="Genomic_DNA"/>
</dbReference>